<gene>
    <name evidence="4" type="ORF">NYR02_02210</name>
</gene>
<sequence>MKDAKTFWENSAQRYAKSQIQDEAAYRKKLEITQQYLQPDWSVLEFGCGTGSTAMVHAPYVKEVLATDISDNMLAIAAQKAKDAEINNIRFQQGTLESINPPVASFDAVLGLNILHLLEDLDSAIAISYESLKPGGVFISSTTLVKELNPLWRMLIPVMQVLNLAPFVKRLSKEDLLARLSNTGFSIDYIWQPATESVFIVARK</sequence>
<reference evidence="4" key="1">
    <citation type="journal article" date="2022" name="Front. Microbiol.">
        <title>Genome-based taxonomic rearrangement of Oceanobacter-related bacteria including the description of Thalassolituus hydrocarbonoclasticus sp. nov. and Thalassolituus pacificus sp. nov. and emended description of the genus Thalassolituus.</title>
        <authorList>
            <person name="Dong C."/>
            <person name="Wei L."/>
            <person name="Wang J."/>
            <person name="Lai Q."/>
            <person name="Huang Z."/>
            <person name="Shao Z."/>
        </authorList>
    </citation>
    <scope>NUCLEOTIDE SEQUENCE</scope>
    <source>
        <strain evidence="4">59MF3M-4</strain>
    </source>
</reference>
<dbReference type="GO" id="GO:0008168">
    <property type="term" value="F:methyltransferase activity"/>
    <property type="evidence" value="ECO:0007669"/>
    <property type="project" value="UniProtKB-KW"/>
</dbReference>
<keyword evidence="1 4" id="KW-0489">Methyltransferase</keyword>
<dbReference type="InterPro" id="IPR029063">
    <property type="entry name" value="SAM-dependent_MTases_sf"/>
</dbReference>
<evidence type="ECO:0000256" key="2">
    <source>
        <dbReference type="ARBA" id="ARBA00022679"/>
    </source>
</evidence>
<dbReference type="CDD" id="cd02440">
    <property type="entry name" value="AdoMet_MTases"/>
    <property type="match status" value="1"/>
</dbReference>
<dbReference type="AlphaFoldDB" id="A0A9X2WCY3"/>
<proteinExistence type="predicted"/>
<reference evidence="4" key="2">
    <citation type="submission" date="2022-08" db="EMBL/GenBank/DDBJ databases">
        <authorList>
            <person name="Dong C."/>
        </authorList>
    </citation>
    <scope>NUCLEOTIDE SEQUENCE</scope>
    <source>
        <strain evidence="4">59MF3M-4</strain>
    </source>
</reference>
<dbReference type="SUPFAM" id="SSF53335">
    <property type="entry name" value="S-adenosyl-L-methionine-dependent methyltransferases"/>
    <property type="match status" value="1"/>
</dbReference>
<organism evidence="4 5">
    <name type="scientific">Thalassolituus pacificus</name>
    <dbReference type="NCBI Taxonomy" id="2975440"/>
    <lineage>
        <taxon>Bacteria</taxon>
        <taxon>Pseudomonadati</taxon>
        <taxon>Pseudomonadota</taxon>
        <taxon>Gammaproteobacteria</taxon>
        <taxon>Oceanospirillales</taxon>
        <taxon>Oceanospirillaceae</taxon>
        <taxon>Thalassolituus</taxon>
    </lineage>
</organism>
<dbReference type="PANTHER" id="PTHR43861:SF1">
    <property type="entry name" value="TRANS-ACONITATE 2-METHYLTRANSFERASE"/>
    <property type="match status" value="1"/>
</dbReference>
<evidence type="ECO:0000313" key="5">
    <source>
        <dbReference type="Proteomes" id="UP001147830"/>
    </source>
</evidence>
<dbReference type="Proteomes" id="UP001147830">
    <property type="component" value="Unassembled WGS sequence"/>
</dbReference>
<dbReference type="EMBL" id="JAOANI010000009">
    <property type="protein sequence ID" value="MCT7357835.1"/>
    <property type="molecule type" value="Genomic_DNA"/>
</dbReference>
<dbReference type="InterPro" id="IPR041698">
    <property type="entry name" value="Methyltransf_25"/>
</dbReference>
<dbReference type="GO" id="GO:0032259">
    <property type="term" value="P:methylation"/>
    <property type="evidence" value="ECO:0007669"/>
    <property type="project" value="UniProtKB-KW"/>
</dbReference>
<feature type="domain" description="Methyltransferase" evidence="3">
    <location>
        <begin position="43"/>
        <end position="136"/>
    </location>
</feature>
<comment type="caution">
    <text evidence="4">The sequence shown here is derived from an EMBL/GenBank/DDBJ whole genome shotgun (WGS) entry which is preliminary data.</text>
</comment>
<keyword evidence="2" id="KW-0808">Transferase</keyword>
<evidence type="ECO:0000313" key="4">
    <source>
        <dbReference type="EMBL" id="MCT7357835.1"/>
    </source>
</evidence>
<name>A0A9X2WCY3_9GAMM</name>
<accession>A0A9X2WCY3</accession>
<keyword evidence="5" id="KW-1185">Reference proteome</keyword>
<dbReference type="Pfam" id="PF13649">
    <property type="entry name" value="Methyltransf_25"/>
    <property type="match status" value="1"/>
</dbReference>
<evidence type="ECO:0000256" key="1">
    <source>
        <dbReference type="ARBA" id="ARBA00022603"/>
    </source>
</evidence>
<dbReference type="Gene3D" id="3.40.50.150">
    <property type="entry name" value="Vaccinia Virus protein VP39"/>
    <property type="match status" value="1"/>
</dbReference>
<dbReference type="RefSeq" id="WP_260974765.1">
    <property type="nucleotide sequence ID" value="NZ_JAOANI010000009.1"/>
</dbReference>
<evidence type="ECO:0000259" key="3">
    <source>
        <dbReference type="Pfam" id="PF13649"/>
    </source>
</evidence>
<dbReference type="PANTHER" id="PTHR43861">
    <property type="entry name" value="TRANS-ACONITATE 2-METHYLTRANSFERASE-RELATED"/>
    <property type="match status" value="1"/>
</dbReference>
<protein>
    <submittedName>
        <fullName evidence="4">Class I SAM-dependent methyltransferase</fullName>
    </submittedName>
</protein>